<dbReference type="SUPFAM" id="SSF102114">
    <property type="entry name" value="Radical SAM enzymes"/>
    <property type="match status" value="1"/>
</dbReference>
<protein>
    <submittedName>
        <fullName evidence="8">Anaerobic sulfatase-maturating enzyme</fullName>
        <ecNumber evidence="8">1.1.99.-</ecNumber>
    </submittedName>
</protein>
<dbReference type="CDD" id="cd01335">
    <property type="entry name" value="Radical_SAM"/>
    <property type="match status" value="1"/>
</dbReference>
<accession>A0A1V6CCH3</accession>
<dbReference type="GO" id="GO:0046872">
    <property type="term" value="F:metal ion binding"/>
    <property type="evidence" value="ECO:0007669"/>
    <property type="project" value="UniProtKB-KW"/>
</dbReference>
<dbReference type="Pfam" id="PF04055">
    <property type="entry name" value="Radical_SAM"/>
    <property type="match status" value="1"/>
</dbReference>
<dbReference type="SFLD" id="SFLDG01067">
    <property type="entry name" value="SPASM/twitch_domain_containing"/>
    <property type="match status" value="2"/>
</dbReference>
<sequence length="376" mass="43698">MYNSIIMKQFSLLIKPASSDCNSNCIYCFYRGLPLYKGRPTRMSFDVLSVLIKKYLATSQMQYIFSWQGGEPLLMGLDFYKGVINLQKNFAKPNSIIGNGIQTNGYLIDDETAEFFSQASFLVGISIDGPEELHNKFRIILDGSNAFNKVLSSIKILQKHNVEFNTLTVVTSAHSGKAKDVYRFLKDTGSYYHQYIPCVEYNKNGEKMPWTIEARQWGRFLCDVFEMWLGEQTKTSIRLFDSIINVLLGRQPGICQMEKNCCQYFVVEHNGDIFPCDFFVRDYTFLGNIMNDDWQIFLDSAKYKNFGAQKTMWHSDCNRCEYLKFCAGDCQKYRLPNHKYIRGKSVLCEGWKMFYKECLGEFKKIIKKQQVFFNQG</sequence>
<dbReference type="PANTHER" id="PTHR43273">
    <property type="entry name" value="ANAEROBIC SULFATASE-MATURATING ENZYME HOMOLOG ASLB-RELATED"/>
    <property type="match status" value="1"/>
</dbReference>
<dbReference type="EMBL" id="MWDQ01000035">
    <property type="protein sequence ID" value="OQB74613.1"/>
    <property type="molecule type" value="Genomic_DNA"/>
</dbReference>
<dbReference type="InterPro" id="IPR007197">
    <property type="entry name" value="rSAM"/>
</dbReference>
<proteinExistence type="inferred from homology"/>
<dbReference type="SFLD" id="SFLDG01072">
    <property type="entry name" value="dehydrogenase_like"/>
    <property type="match status" value="1"/>
</dbReference>
<comment type="cofactor">
    <cofactor evidence="1">
        <name>[4Fe-4S] cluster</name>
        <dbReference type="ChEBI" id="CHEBI:49883"/>
    </cofactor>
</comment>
<organism evidence="8">
    <name type="scientific">candidate division TA06 bacterium ADurb.Bin131</name>
    <dbReference type="NCBI Taxonomy" id="1852827"/>
    <lineage>
        <taxon>Bacteria</taxon>
        <taxon>Bacteria division TA06</taxon>
    </lineage>
</organism>
<gene>
    <name evidence="8" type="primary">chuR</name>
    <name evidence="8" type="ORF">BWX89_00454</name>
</gene>
<keyword evidence="4" id="KW-0408">Iron</keyword>
<dbReference type="EC" id="1.1.99.-" evidence="8"/>
<dbReference type="InterPro" id="IPR023885">
    <property type="entry name" value="4Fe4S-binding_SPASM_dom"/>
</dbReference>
<dbReference type="SFLD" id="SFLDG01384">
    <property type="entry name" value="thioether_bond_formation_requi"/>
    <property type="match status" value="1"/>
</dbReference>
<feature type="domain" description="Radical SAM core" evidence="7">
    <location>
        <begin position="6"/>
        <end position="231"/>
    </location>
</feature>
<comment type="caution">
    <text evidence="8">The sequence shown here is derived from an EMBL/GenBank/DDBJ whole genome shotgun (WGS) entry which is preliminary data.</text>
</comment>
<dbReference type="Proteomes" id="UP000485562">
    <property type="component" value="Unassembled WGS sequence"/>
</dbReference>
<keyword evidence="3" id="KW-0479">Metal-binding</keyword>
<keyword evidence="8" id="KW-0560">Oxidoreductase</keyword>
<dbReference type="Pfam" id="PF13186">
    <property type="entry name" value="SPASM"/>
    <property type="match status" value="1"/>
</dbReference>
<dbReference type="PANTHER" id="PTHR43273:SF3">
    <property type="entry name" value="ANAEROBIC SULFATASE-MATURATING ENZYME HOMOLOG ASLB-RELATED"/>
    <property type="match status" value="1"/>
</dbReference>
<dbReference type="NCBIfam" id="TIGR03942">
    <property type="entry name" value="sulfatase_rSAM"/>
    <property type="match status" value="1"/>
</dbReference>
<dbReference type="Gene3D" id="3.20.20.70">
    <property type="entry name" value="Aldolase class I"/>
    <property type="match status" value="1"/>
</dbReference>
<evidence type="ECO:0000256" key="6">
    <source>
        <dbReference type="ARBA" id="ARBA00023601"/>
    </source>
</evidence>
<dbReference type="PROSITE" id="PS51918">
    <property type="entry name" value="RADICAL_SAM"/>
    <property type="match status" value="1"/>
</dbReference>
<name>A0A1V6CCH3_UNCT6</name>
<dbReference type="InterPro" id="IPR058240">
    <property type="entry name" value="rSAM_sf"/>
</dbReference>
<keyword evidence="2" id="KW-0949">S-adenosyl-L-methionine</keyword>
<dbReference type="NCBIfam" id="TIGR04085">
    <property type="entry name" value="rSAM_more_4Fe4S"/>
    <property type="match status" value="1"/>
</dbReference>
<comment type="similarity">
    <text evidence="6">Belongs to the radical SAM superfamily. Anaerobic sulfatase-maturating enzyme family.</text>
</comment>
<evidence type="ECO:0000313" key="8">
    <source>
        <dbReference type="EMBL" id="OQB74613.1"/>
    </source>
</evidence>
<evidence type="ECO:0000259" key="7">
    <source>
        <dbReference type="PROSITE" id="PS51918"/>
    </source>
</evidence>
<evidence type="ECO:0000256" key="4">
    <source>
        <dbReference type="ARBA" id="ARBA00023004"/>
    </source>
</evidence>
<dbReference type="SFLD" id="SFLDG01386">
    <property type="entry name" value="main_SPASM_domain-containing"/>
    <property type="match status" value="2"/>
</dbReference>
<reference evidence="8" key="1">
    <citation type="submission" date="2017-02" db="EMBL/GenBank/DDBJ databases">
        <title>Delving into the versatile metabolic prowess of the omnipresent phylum Bacteroidetes.</title>
        <authorList>
            <person name="Nobu M.K."/>
            <person name="Mei R."/>
            <person name="Narihiro T."/>
            <person name="Kuroda K."/>
            <person name="Liu W.-T."/>
        </authorList>
    </citation>
    <scope>NUCLEOTIDE SEQUENCE</scope>
    <source>
        <strain evidence="8">ADurb.Bin131</strain>
    </source>
</reference>
<evidence type="ECO:0000256" key="3">
    <source>
        <dbReference type="ARBA" id="ARBA00022723"/>
    </source>
</evidence>
<evidence type="ECO:0000256" key="2">
    <source>
        <dbReference type="ARBA" id="ARBA00022691"/>
    </source>
</evidence>
<dbReference type="GO" id="GO:0051536">
    <property type="term" value="F:iron-sulfur cluster binding"/>
    <property type="evidence" value="ECO:0007669"/>
    <property type="project" value="UniProtKB-KW"/>
</dbReference>
<dbReference type="GO" id="GO:0016491">
    <property type="term" value="F:oxidoreductase activity"/>
    <property type="evidence" value="ECO:0007669"/>
    <property type="project" value="UniProtKB-KW"/>
</dbReference>
<dbReference type="SFLD" id="SFLDS00029">
    <property type="entry name" value="Radical_SAM"/>
    <property type="match status" value="2"/>
</dbReference>
<dbReference type="AlphaFoldDB" id="A0A1V6CCH3"/>
<evidence type="ECO:0000256" key="5">
    <source>
        <dbReference type="ARBA" id="ARBA00023014"/>
    </source>
</evidence>
<evidence type="ECO:0000256" key="1">
    <source>
        <dbReference type="ARBA" id="ARBA00001966"/>
    </source>
</evidence>
<dbReference type="InterPro" id="IPR023867">
    <property type="entry name" value="Sulphatase_maturase_rSAM"/>
</dbReference>
<dbReference type="InterPro" id="IPR013785">
    <property type="entry name" value="Aldolase_TIM"/>
</dbReference>
<keyword evidence="5" id="KW-0411">Iron-sulfur</keyword>